<dbReference type="PANTHER" id="PTHR34406">
    <property type="entry name" value="PROTEIN YCEI"/>
    <property type="match status" value="1"/>
</dbReference>
<feature type="domain" description="Lipid/polyisoprenoid-binding YceI-like" evidence="3">
    <location>
        <begin position="65"/>
        <end position="233"/>
    </location>
</feature>
<evidence type="ECO:0000259" key="3">
    <source>
        <dbReference type="SMART" id="SM00867"/>
    </source>
</evidence>
<name>A0A4P6HGM1_9BACT</name>
<dbReference type="RefSeq" id="WP_129349430.1">
    <property type="nucleotide sequence ID" value="NZ_CP026538.1"/>
</dbReference>
<dbReference type="OrthoDB" id="9811006at2"/>
<reference evidence="4 5" key="1">
    <citation type="submission" date="2018-02" db="EMBL/GenBank/DDBJ databases">
        <title>Genome sequence of Desulfovibrio carbinolicus DSM 3852.</title>
        <authorList>
            <person name="Wilbanks E."/>
            <person name="Skennerton C.T."/>
            <person name="Orphan V.J."/>
        </authorList>
    </citation>
    <scope>NUCLEOTIDE SEQUENCE [LARGE SCALE GENOMIC DNA]</scope>
    <source>
        <strain evidence="4 5">DSM 3852</strain>
    </source>
</reference>
<dbReference type="Proteomes" id="UP000293296">
    <property type="component" value="Chromosome"/>
</dbReference>
<keyword evidence="5" id="KW-1185">Reference proteome</keyword>
<protein>
    <submittedName>
        <fullName evidence="4">Polyisoprenoid-binding protein</fullName>
    </submittedName>
</protein>
<feature type="signal peptide" evidence="2">
    <location>
        <begin position="1"/>
        <end position="24"/>
    </location>
</feature>
<dbReference type="SMART" id="SM00867">
    <property type="entry name" value="YceI"/>
    <property type="match status" value="1"/>
</dbReference>
<evidence type="ECO:0000256" key="2">
    <source>
        <dbReference type="SAM" id="SignalP"/>
    </source>
</evidence>
<proteinExistence type="predicted"/>
<dbReference type="Gene3D" id="2.40.128.110">
    <property type="entry name" value="Lipid/polyisoprenoid-binding, YceI-like"/>
    <property type="match status" value="1"/>
</dbReference>
<dbReference type="SUPFAM" id="SSF101874">
    <property type="entry name" value="YceI-like"/>
    <property type="match status" value="1"/>
</dbReference>
<dbReference type="Pfam" id="PF04264">
    <property type="entry name" value="YceI"/>
    <property type="match status" value="1"/>
</dbReference>
<dbReference type="InterPro" id="IPR007372">
    <property type="entry name" value="Lipid/polyisoprenoid-bd_YceI"/>
</dbReference>
<feature type="chain" id="PRO_5020980923" evidence="2">
    <location>
        <begin position="25"/>
        <end position="247"/>
    </location>
</feature>
<dbReference type="PANTHER" id="PTHR34406:SF1">
    <property type="entry name" value="PROTEIN YCEI"/>
    <property type="match status" value="1"/>
</dbReference>
<evidence type="ECO:0000256" key="1">
    <source>
        <dbReference type="SAM" id="MobiDB-lite"/>
    </source>
</evidence>
<evidence type="ECO:0000313" key="5">
    <source>
        <dbReference type="Proteomes" id="UP000293296"/>
    </source>
</evidence>
<dbReference type="InterPro" id="IPR036761">
    <property type="entry name" value="TTHA0802/YceI-like_sf"/>
</dbReference>
<dbReference type="AlphaFoldDB" id="A0A4P6HGM1"/>
<keyword evidence="2" id="KW-0732">Signal</keyword>
<dbReference type="KEGG" id="dcb:C3Y92_03155"/>
<sequence length="247" mass="25897">MSYCRTIVAFALAVLALTAMPASAQAGTAADFLLLAAAEAPAPTDAPAAPAKPEAKPEAGPVVDGATLDSAHTSATFWIRHIVAPVAGRFDAVSGVVAIPPRKPGDGRVAFTVKTDSVDTGVAARDKHLRTADFLDTAVYPEMRFESSRIVSAGTRLARVTGKLTIKDVTREVTIPVRLLGTKPHPMMPCVDVTGYEAQFAINRLEYHVGTGKFFKMGAVGDATDIRIAGETLAARPGCVQPAKTDE</sequence>
<evidence type="ECO:0000313" key="4">
    <source>
        <dbReference type="EMBL" id="QAZ66291.1"/>
    </source>
</evidence>
<organism evidence="4 5">
    <name type="scientific">Solidesulfovibrio carbinolicus</name>
    <dbReference type="NCBI Taxonomy" id="296842"/>
    <lineage>
        <taxon>Bacteria</taxon>
        <taxon>Pseudomonadati</taxon>
        <taxon>Thermodesulfobacteriota</taxon>
        <taxon>Desulfovibrionia</taxon>
        <taxon>Desulfovibrionales</taxon>
        <taxon>Desulfovibrionaceae</taxon>
        <taxon>Solidesulfovibrio</taxon>
    </lineage>
</organism>
<accession>A0A4P6HGM1</accession>
<gene>
    <name evidence="4" type="ORF">C3Y92_03155</name>
</gene>
<feature type="region of interest" description="Disordered" evidence="1">
    <location>
        <begin position="44"/>
        <end position="65"/>
    </location>
</feature>
<dbReference type="EMBL" id="CP026538">
    <property type="protein sequence ID" value="QAZ66291.1"/>
    <property type="molecule type" value="Genomic_DNA"/>
</dbReference>